<proteinExistence type="predicted"/>
<dbReference type="GO" id="GO:0003824">
    <property type="term" value="F:catalytic activity"/>
    <property type="evidence" value="ECO:0007669"/>
    <property type="project" value="InterPro"/>
</dbReference>
<keyword evidence="1" id="KW-0479">Metal-binding</keyword>
<dbReference type="GO" id="GO:0046872">
    <property type="term" value="F:metal ion binding"/>
    <property type="evidence" value="ECO:0007669"/>
    <property type="project" value="UniProtKB-KW"/>
</dbReference>
<feature type="domain" description="Radical SAM core" evidence="4">
    <location>
        <begin position="62"/>
        <end position="239"/>
    </location>
</feature>
<dbReference type="GO" id="GO:0051536">
    <property type="term" value="F:iron-sulfur cluster binding"/>
    <property type="evidence" value="ECO:0007669"/>
    <property type="project" value="UniProtKB-KW"/>
</dbReference>
<name>A0AAE3KTK9_9BACT</name>
<dbReference type="PANTHER" id="PTHR43432:SF3">
    <property type="entry name" value="SLR0285 PROTEIN"/>
    <property type="match status" value="1"/>
</dbReference>
<organism evidence="5 6">
    <name type="scientific">Lacihabitans soyangensis</name>
    <dbReference type="NCBI Taxonomy" id="869394"/>
    <lineage>
        <taxon>Bacteria</taxon>
        <taxon>Pseudomonadati</taxon>
        <taxon>Bacteroidota</taxon>
        <taxon>Cytophagia</taxon>
        <taxon>Cytophagales</taxon>
        <taxon>Leadbetterellaceae</taxon>
        <taxon>Lacihabitans</taxon>
    </lineage>
</organism>
<dbReference type="Proteomes" id="UP001204144">
    <property type="component" value="Unassembled WGS sequence"/>
</dbReference>
<dbReference type="EMBL" id="RJUF01000043">
    <property type="protein sequence ID" value="MCP9763869.1"/>
    <property type="molecule type" value="Genomic_DNA"/>
</dbReference>
<dbReference type="SFLD" id="SFLDG01084">
    <property type="entry name" value="Uncharacterised_Radical_SAM_Su"/>
    <property type="match status" value="1"/>
</dbReference>
<dbReference type="PANTHER" id="PTHR43432">
    <property type="entry name" value="SLR0285 PROTEIN"/>
    <property type="match status" value="1"/>
</dbReference>
<dbReference type="Gene3D" id="3.80.30.30">
    <property type="match status" value="1"/>
</dbReference>
<evidence type="ECO:0000256" key="3">
    <source>
        <dbReference type="ARBA" id="ARBA00023014"/>
    </source>
</evidence>
<evidence type="ECO:0000259" key="4">
    <source>
        <dbReference type="Pfam" id="PF04055"/>
    </source>
</evidence>
<accession>A0AAE3KTK9</accession>
<reference evidence="5 6" key="1">
    <citation type="submission" date="2018-11" db="EMBL/GenBank/DDBJ databases">
        <title>Novel bacteria species description.</title>
        <authorList>
            <person name="Han J.-H."/>
        </authorList>
    </citation>
    <scope>NUCLEOTIDE SEQUENCE [LARGE SCALE GENOMIC DNA]</scope>
    <source>
        <strain evidence="5 6">KCTC23259</strain>
    </source>
</reference>
<comment type="caution">
    <text evidence="5">The sequence shown here is derived from an EMBL/GenBank/DDBJ whole genome shotgun (WGS) entry which is preliminary data.</text>
</comment>
<dbReference type="SUPFAM" id="SSF102114">
    <property type="entry name" value="Radical SAM enzymes"/>
    <property type="match status" value="1"/>
</dbReference>
<protein>
    <submittedName>
        <fullName evidence="5">PA0069 family radical SAM protein</fullName>
    </submittedName>
</protein>
<evidence type="ECO:0000313" key="5">
    <source>
        <dbReference type="EMBL" id="MCP9763869.1"/>
    </source>
</evidence>
<dbReference type="Pfam" id="PF04055">
    <property type="entry name" value="Radical_SAM"/>
    <property type="match status" value="1"/>
</dbReference>
<dbReference type="SFLD" id="SFLDS00029">
    <property type="entry name" value="Radical_SAM"/>
    <property type="match status" value="1"/>
</dbReference>
<dbReference type="AlphaFoldDB" id="A0AAE3KTK9"/>
<keyword evidence="6" id="KW-1185">Reference proteome</keyword>
<dbReference type="NCBIfam" id="NF033668">
    <property type="entry name" value="rSAM_PA0069"/>
    <property type="match status" value="1"/>
</dbReference>
<dbReference type="RefSeq" id="WP_255037633.1">
    <property type="nucleotide sequence ID" value="NZ_RJUF01000043.1"/>
</dbReference>
<dbReference type="InterPro" id="IPR007197">
    <property type="entry name" value="rSAM"/>
</dbReference>
<sequence length="346" mass="39714">MKGQGAVNNVKNRFDKTETEPFWENDYDYEEIKTKTEFIKVHAKTIVNQVKSIDLPFVQSLNPYQGCEHGCSYCYARPTHEYWSLNAGVDFERKILYKPDAPALLEKHFQKRNYVPHPISFSGNTDCYQPAERKFMLTRQLLEVCLKYKHPLTIITKNALLLRDLDILKKLREDNLVAVSLSITTLDEETRRVLEPRTSSAANKLRAMKVLSENDIPVFGMIAPIIPAINSHEIFALAEQFYLNGAFGFSSTMVRLNDTVEPIFMQWARTHFPDRADKILNQIRSLHGGNLGSKIPKERMKGSGILADSFQQSLKIAKDKFFPNFEFPKLNDTDFLPLQSGQLSLF</sequence>
<evidence type="ECO:0000256" key="2">
    <source>
        <dbReference type="ARBA" id="ARBA00023004"/>
    </source>
</evidence>
<evidence type="ECO:0000256" key="1">
    <source>
        <dbReference type="ARBA" id="ARBA00022723"/>
    </source>
</evidence>
<dbReference type="CDD" id="cd01335">
    <property type="entry name" value="Radical_SAM"/>
    <property type="match status" value="1"/>
</dbReference>
<dbReference type="InterPro" id="IPR040086">
    <property type="entry name" value="MJ0683-like"/>
</dbReference>
<dbReference type="InterPro" id="IPR058240">
    <property type="entry name" value="rSAM_sf"/>
</dbReference>
<gene>
    <name evidence="5" type="ORF">EGI31_12980</name>
</gene>
<keyword evidence="3" id="KW-0411">Iron-sulfur</keyword>
<keyword evidence="2" id="KW-0408">Iron</keyword>
<evidence type="ECO:0000313" key="6">
    <source>
        <dbReference type="Proteomes" id="UP001204144"/>
    </source>
</evidence>